<accession>A0ABQ9BWH7</accession>
<comment type="caution">
    <text evidence="1">The sequence shown here is derived from an EMBL/GenBank/DDBJ whole genome shotgun (WGS) entry which is preliminary data.</text>
</comment>
<dbReference type="InterPro" id="IPR011989">
    <property type="entry name" value="ARM-like"/>
</dbReference>
<dbReference type="Proteomes" id="UP001141253">
    <property type="component" value="Chromosome 2"/>
</dbReference>
<organism evidence="1 2">
    <name type="scientific">Salix suchowensis</name>
    <dbReference type="NCBI Taxonomy" id="1278906"/>
    <lineage>
        <taxon>Eukaryota</taxon>
        <taxon>Viridiplantae</taxon>
        <taxon>Streptophyta</taxon>
        <taxon>Embryophyta</taxon>
        <taxon>Tracheophyta</taxon>
        <taxon>Spermatophyta</taxon>
        <taxon>Magnoliopsida</taxon>
        <taxon>eudicotyledons</taxon>
        <taxon>Gunneridae</taxon>
        <taxon>Pentapetalae</taxon>
        <taxon>rosids</taxon>
        <taxon>fabids</taxon>
        <taxon>Malpighiales</taxon>
        <taxon>Salicaceae</taxon>
        <taxon>Saliceae</taxon>
        <taxon>Salix</taxon>
    </lineage>
</organism>
<name>A0ABQ9BWH7_9ROSI</name>
<gene>
    <name evidence="1" type="ORF">OIU77_025265</name>
</gene>
<keyword evidence="2" id="KW-1185">Reference proteome</keyword>
<protein>
    <submittedName>
        <fullName evidence="1">Uncharacterized protein</fullName>
    </submittedName>
</protein>
<dbReference type="PANTHER" id="PTHR23315">
    <property type="entry name" value="U BOX DOMAIN-CONTAINING"/>
    <property type="match status" value="1"/>
</dbReference>
<proteinExistence type="predicted"/>
<reference evidence="1" key="1">
    <citation type="submission" date="2022-10" db="EMBL/GenBank/DDBJ databases">
        <authorList>
            <person name="Hyden B.L."/>
            <person name="Feng K."/>
            <person name="Yates T."/>
            <person name="Jawdy S."/>
            <person name="Smart L.B."/>
            <person name="Muchero W."/>
        </authorList>
    </citation>
    <scope>NUCLEOTIDE SEQUENCE</scope>
    <source>
        <tissue evidence="1">Shoot tip</tissue>
    </source>
</reference>
<dbReference type="EMBL" id="JAPFFI010000006">
    <property type="protein sequence ID" value="KAJ6391239.1"/>
    <property type="molecule type" value="Genomic_DNA"/>
</dbReference>
<sequence length="116" mass="12568">MAMEKENSANFTYMGRSFSELTVNDDSLAFSDCNSDKSGEFPASRQKEIAVSILLQICEDNMLHCSMVAREGAIPPLVALSQSGTNRAKQKAEALIELLRQLRSGNAAAKTPDVSV</sequence>
<evidence type="ECO:0000313" key="2">
    <source>
        <dbReference type="Proteomes" id="UP001141253"/>
    </source>
</evidence>
<evidence type="ECO:0000313" key="1">
    <source>
        <dbReference type="EMBL" id="KAJ6391239.1"/>
    </source>
</evidence>
<reference evidence="1" key="2">
    <citation type="journal article" date="2023" name="Int. J. Mol. Sci.">
        <title>De Novo Assembly and Annotation of 11 Diverse Shrub Willow (Salix) Genomes Reveals Novel Gene Organization in Sex-Linked Regions.</title>
        <authorList>
            <person name="Hyden B."/>
            <person name="Feng K."/>
            <person name="Yates T.B."/>
            <person name="Jawdy S."/>
            <person name="Cereghino C."/>
            <person name="Smart L.B."/>
            <person name="Muchero W."/>
        </authorList>
    </citation>
    <scope>NUCLEOTIDE SEQUENCE</scope>
    <source>
        <tissue evidence="1">Shoot tip</tissue>
    </source>
</reference>
<dbReference type="PANTHER" id="PTHR23315:SF64">
    <property type="entry name" value="ARM REPEAT SUPERFAMILY PROTEIN"/>
    <property type="match status" value="1"/>
</dbReference>
<dbReference type="Gene3D" id="1.25.10.10">
    <property type="entry name" value="Leucine-rich Repeat Variant"/>
    <property type="match status" value="1"/>
</dbReference>